<reference evidence="1" key="1">
    <citation type="submission" date="2021-05" db="EMBL/GenBank/DDBJ databases">
        <authorList>
            <person name="Pan Q."/>
            <person name="Jouanno E."/>
            <person name="Zahm M."/>
            <person name="Klopp C."/>
            <person name="Cabau C."/>
            <person name="Louis A."/>
            <person name="Berthelot C."/>
            <person name="Parey E."/>
            <person name="Roest Crollius H."/>
            <person name="Montfort J."/>
            <person name="Robinson-Rechavi M."/>
            <person name="Bouchez O."/>
            <person name="Lampietro C."/>
            <person name="Lopez Roques C."/>
            <person name="Donnadieu C."/>
            <person name="Postlethwait J."/>
            <person name="Bobe J."/>
            <person name="Dillon D."/>
            <person name="Chandos A."/>
            <person name="von Hippel F."/>
            <person name="Guiguen Y."/>
        </authorList>
    </citation>
    <scope>NUCLEOTIDE SEQUENCE</scope>
    <source>
        <strain evidence="1">YG-Jan2019</strain>
    </source>
</reference>
<accession>A0ACC2FJS7</accession>
<dbReference type="EMBL" id="CM055753">
    <property type="protein sequence ID" value="KAJ7991587.1"/>
    <property type="molecule type" value="Genomic_DNA"/>
</dbReference>
<organism evidence="1 2">
    <name type="scientific">Dallia pectoralis</name>
    <name type="common">Alaska blackfish</name>
    <dbReference type="NCBI Taxonomy" id="75939"/>
    <lineage>
        <taxon>Eukaryota</taxon>
        <taxon>Metazoa</taxon>
        <taxon>Chordata</taxon>
        <taxon>Craniata</taxon>
        <taxon>Vertebrata</taxon>
        <taxon>Euteleostomi</taxon>
        <taxon>Actinopterygii</taxon>
        <taxon>Neopterygii</taxon>
        <taxon>Teleostei</taxon>
        <taxon>Protacanthopterygii</taxon>
        <taxon>Esociformes</taxon>
        <taxon>Umbridae</taxon>
        <taxon>Dallia</taxon>
    </lineage>
</organism>
<protein>
    <submittedName>
        <fullName evidence="1">Uncharacterized protein</fullName>
    </submittedName>
</protein>
<comment type="caution">
    <text evidence="1">The sequence shown here is derived from an EMBL/GenBank/DDBJ whole genome shotgun (WGS) entry which is preliminary data.</text>
</comment>
<proteinExistence type="predicted"/>
<evidence type="ECO:0000313" key="2">
    <source>
        <dbReference type="Proteomes" id="UP001157502"/>
    </source>
</evidence>
<sequence length="68" mass="7285">MVYVIGLVFASPATLKRKSGGRTSCGEMLPVPRTPCVPALQSAVCVSKDHVDRNPRLKLQGALICPSY</sequence>
<name>A0ACC2FJS7_DALPE</name>
<dbReference type="Proteomes" id="UP001157502">
    <property type="component" value="Chromosome 26"/>
</dbReference>
<keyword evidence="2" id="KW-1185">Reference proteome</keyword>
<evidence type="ECO:0000313" key="1">
    <source>
        <dbReference type="EMBL" id="KAJ7991587.1"/>
    </source>
</evidence>
<gene>
    <name evidence="1" type="ORF">DPEC_G00285410</name>
</gene>